<accession>A0A7R8V708</accession>
<keyword evidence="3" id="KW-0716">Sensory transduction</keyword>
<dbReference type="GO" id="GO:0005886">
    <property type="term" value="C:plasma membrane"/>
    <property type="evidence" value="ECO:0007669"/>
    <property type="project" value="UniProtKB-SubCell"/>
</dbReference>
<dbReference type="EMBL" id="LR899014">
    <property type="protein sequence ID" value="CAD7093177.1"/>
    <property type="molecule type" value="Genomic_DNA"/>
</dbReference>
<evidence type="ECO:0000313" key="12">
    <source>
        <dbReference type="Proteomes" id="UP000594454"/>
    </source>
</evidence>
<protein>
    <recommendedName>
        <fullName evidence="13">Odorant receptor</fullName>
    </recommendedName>
</protein>
<keyword evidence="7 10" id="KW-0472">Membrane</keyword>
<keyword evidence="9" id="KW-0807">Transducer</keyword>
<dbReference type="Pfam" id="PF02949">
    <property type="entry name" value="7tm_6"/>
    <property type="match status" value="1"/>
</dbReference>
<evidence type="ECO:0000256" key="1">
    <source>
        <dbReference type="ARBA" id="ARBA00004651"/>
    </source>
</evidence>
<evidence type="ECO:0000256" key="7">
    <source>
        <dbReference type="ARBA" id="ARBA00023136"/>
    </source>
</evidence>
<sequence>MESTANLQSHKALDAVWSFWNVQGVYSVENYRFYHYLHTISILFSVNGITSILFIGELFIVNSFKELLDNLTMSLCLLICGYKTGIILKMRRKIIQIRPILDQLDVRPSTKAQRSQMARVCGTCNRLAWIVFICYLVVNGLFGLMAALSGYQHLVFPVWLPYDWRVSAFRFWITWFYQCAAQFFFCIQQAANDVTGPIYLNVLDAHLRIVMQRVESISDDSGKSDLEMRKEFIEVIEDHRLIMK</sequence>
<evidence type="ECO:0000256" key="3">
    <source>
        <dbReference type="ARBA" id="ARBA00022606"/>
    </source>
</evidence>
<dbReference type="OrthoDB" id="6604226at2759"/>
<comment type="subcellular location">
    <subcellularLocation>
        <location evidence="1">Cell membrane</location>
        <topology evidence="1">Multi-pass membrane protein</topology>
    </subcellularLocation>
</comment>
<feature type="transmembrane region" description="Helical" evidence="10">
    <location>
        <begin position="168"/>
        <end position="187"/>
    </location>
</feature>
<evidence type="ECO:0000256" key="5">
    <source>
        <dbReference type="ARBA" id="ARBA00022725"/>
    </source>
</evidence>
<evidence type="ECO:0000256" key="9">
    <source>
        <dbReference type="ARBA" id="ARBA00023224"/>
    </source>
</evidence>
<keyword evidence="8" id="KW-0675">Receptor</keyword>
<reference evidence="11 12" key="1">
    <citation type="submission" date="2020-11" db="EMBL/GenBank/DDBJ databases">
        <authorList>
            <person name="Wallbank WR R."/>
            <person name="Pardo Diaz C."/>
            <person name="Kozak K."/>
            <person name="Martin S."/>
            <person name="Jiggins C."/>
            <person name="Moest M."/>
            <person name="Warren A I."/>
            <person name="Generalovic N T."/>
            <person name="Byers J.R.P. K."/>
            <person name="Montejo-Kovacevich G."/>
            <person name="Yen C E."/>
        </authorList>
    </citation>
    <scope>NUCLEOTIDE SEQUENCE [LARGE SCALE GENOMIC DNA]</scope>
</reference>
<dbReference type="PANTHER" id="PTHR21137">
    <property type="entry name" value="ODORANT RECEPTOR"/>
    <property type="match status" value="1"/>
</dbReference>
<evidence type="ECO:0000256" key="2">
    <source>
        <dbReference type="ARBA" id="ARBA00022475"/>
    </source>
</evidence>
<keyword evidence="6 10" id="KW-1133">Transmembrane helix</keyword>
<name>A0A7R8V708_HERIL</name>
<dbReference type="PANTHER" id="PTHR21137:SF35">
    <property type="entry name" value="ODORANT RECEPTOR 19A-RELATED"/>
    <property type="match status" value="1"/>
</dbReference>
<dbReference type="InParanoid" id="A0A7R8V708"/>
<dbReference type="AlphaFoldDB" id="A0A7R8V708"/>
<keyword evidence="5" id="KW-0552">Olfaction</keyword>
<dbReference type="GO" id="GO:0005549">
    <property type="term" value="F:odorant binding"/>
    <property type="evidence" value="ECO:0007669"/>
    <property type="project" value="InterPro"/>
</dbReference>
<dbReference type="Proteomes" id="UP000594454">
    <property type="component" value="Chromosome 6"/>
</dbReference>
<gene>
    <name evidence="11" type="ORF">HERILL_LOCUS15478</name>
</gene>
<evidence type="ECO:0000256" key="10">
    <source>
        <dbReference type="SAM" id="Phobius"/>
    </source>
</evidence>
<keyword evidence="2" id="KW-1003">Cell membrane</keyword>
<evidence type="ECO:0000256" key="4">
    <source>
        <dbReference type="ARBA" id="ARBA00022692"/>
    </source>
</evidence>
<dbReference type="InterPro" id="IPR004117">
    <property type="entry name" value="7tm6_olfct_rcpt"/>
</dbReference>
<keyword evidence="4 10" id="KW-0812">Transmembrane</keyword>
<proteinExistence type="predicted"/>
<dbReference type="GO" id="GO:0004984">
    <property type="term" value="F:olfactory receptor activity"/>
    <property type="evidence" value="ECO:0007669"/>
    <property type="project" value="InterPro"/>
</dbReference>
<evidence type="ECO:0000256" key="8">
    <source>
        <dbReference type="ARBA" id="ARBA00023170"/>
    </source>
</evidence>
<feature type="transmembrane region" description="Helical" evidence="10">
    <location>
        <begin position="67"/>
        <end position="88"/>
    </location>
</feature>
<evidence type="ECO:0000256" key="6">
    <source>
        <dbReference type="ARBA" id="ARBA00022989"/>
    </source>
</evidence>
<feature type="transmembrane region" description="Helical" evidence="10">
    <location>
        <begin position="40"/>
        <end position="61"/>
    </location>
</feature>
<evidence type="ECO:0008006" key="13">
    <source>
        <dbReference type="Google" id="ProtNLM"/>
    </source>
</evidence>
<dbReference type="GO" id="GO:0007165">
    <property type="term" value="P:signal transduction"/>
    <property type="evidence" value="ECO:0007669"/>
    <property type="project" value="UniProtKB-KW"/>
</dbReference>
<keyword evidence="12" id="KW-1185">Reference proteome</keyword>
<organism evidence="11 12">
    <name type="scientific">Hermetia illucens</name>
    <name type="common">Black soldier fly</name>
    <dbReference type="NCBI Taxonomy" id="343691"/>
    <lineage>
        <taxon>Eukaryota</taxon>
        <taxon>Metazoa</taxon>
        <taxon>Ecdysozoa</taxon>
        <taxon>Arthropoda</taxon>
        <taxon>Hexapoda</taxon>
        <taxon>Insecta</taxon>
        <taxon>Pterygota</taxon>
        <taxon>Neoptera</taxon>
        <taxon>Endopterygota</taxon>
        <taxon>Diptera</taxon>
        <taxon>Brachycera</taxon>
        <taxon>Stratiomyomorpha</taxon>
        <taxon>Stratiomyidae</taxon>
        <taxon>Hermetiinae</taxon>
        <taxon>Hermetia</taxon>
    </lineage>
</organism>
<feature type="transmembrane region" description="Helical" evidence="10">
    <location>
        <begin position="127"/>
        <end position="148"/>
    </location>
</feature>
<evidence type="ECO:0000313" key="11">
    <source>
        <dbReference type="EMBL" id="CAD7093177.1"/>
    </source>
</evidence>